<dbReference type="EMBL" id="FTOP01000017">
    <property type="protein sequence ID" value="SIT11108.1"/>
    <property type="molecule type" value="Genomic_DNA"/>
</dbReference>
<evidence type="ECO:0000259" key="4">
    <source>
        <dbReference type="PROSITE" id="PS50991"/>
    </source>
</evidence>
<dbReference type="Gene3D" id="3.20.20.70">
    <property type="entry name" value="Aldolase class I"/>
    <property type="match status" value="1"/>
</dbReference>
<dbReference type="PANTHER" id="PTHR42738:SF7">
    <property type="entry name" value="HYDROXYMETHYLGLUTARYL-COA LYASE"/>
    <property type="match status" value="1"/>
</dbReference>
<proteinExistence type="inferred from homology"/>
<evidence type="ECO:0000256" key="3">
    <source>
        <dbReference type="ARBA" id="ARBA00023239"/>
    </source>
</evidence>
<dbReference type="GO" id="GO:0006552">
    <property type="term" value="P:L-leucine catabolic process"/>
    <property type="evidence" value="ECO:0007669"/>
    <property type="project" value="TreeGrafter"/>
</dbReference>
<dbReference type="PROSITE" id="PS50991">
    <property type="entry name" value="PYR_CT"/>
    <property type="match status" value="1"/>
</dbReference>
<sequence>MPNPRGSLKPQGLIITQKFVPPDLSAYLQGMIKLIECPRDAMQGLPQFIDTAIKAAYINQLLQVGFDTIDFGSFVSPKAIPQMRDTAEVLELLDLFESKSKLLAIVANTRGAEDALQFEQIDYLGFPLSVSETFQQRNTNKSIQEALSTVEEIQNLAEVKGKTLVTYLSMGFGNPYGDPYSPELIADFVKQLDELGIKIISFADTVGTASPALISSLFEINIQAYPHIEFGAHLHTKPDELEPKIKAAIKAGCLRFDGAIKGYGGCPMAKDDLVGNVATESLIKILEKCGRTPALNMMEFNEAMKLANVVFA</sequence>
<dbReference type="STRING" id="529505.SAMN05421761_11732"/>
<dbReference type="Proteomes" id="UP000186026">
    <property type="component" value="Unassembled WGS sequence"/>
</dbReference>
<dbReference type="InterPro" id="IPR043594">
    <property type="entry name" value="HMGL"/>
</dbReference>
<feature type="domain" description="Pyruvate carboxyltransferase" evidence="4">
    <location>
        <begin position="31"/>
        <end position="301"/>
    </location>
</feature>
<dbReference type="GO" id="GO:0046951">
    <property type="term" value="P:ketone body biosynthetic process"/>
    <property type="evidence" value="ECO:0007669"/>
    <property type="project" value="TreeGrafter"/>
</dbReference>
<dbReference type="InterPro" id="IPR013785">
    <property type="entry name" value="Aldolase_TIM"/>
</dbReference>
<organism evidence="5 6">
    <name type="scientific">Belliella pelovolcani</name>
    <dbReference type="NCBI Taxonomy" id="529505"/>
    <lineage>
        <taxon>Bacteria</taxon>
        <taxon>Pseudomonadati</taxon>
        <taxon>Bacteroidota</taxon>
        <taxon>Cytophagia</taxon>
        <taxon>Cytophagales</taxon>
        <taxon>Cyclobacteriaceae</taxon>
        <taxon>Belliella</taxon>
    </lineage>
</organism>
<evidence type="ECO:0000256" key="2">
    <source>
        <dbReference type="ARBA" id="ARBA00022723"/>
    </source>
</evidence>
<protein>
    <submittedName>
        <fullName evidence="5">Hydroxymethylglutaryl-CoA lyase</fullName>
    </submittedName>
</protein>
<keyword evidence="6" id="KW-1185">Reference proteome</keyword>
<name>A0A1N7PKK0_9BACT</name>
<evidence type="ECO:0000313" key="6">
    <source>
        <dbReference type="Proteomes" id="UP000186026"/>
    </source>
</evidence>
<accession>A0A1N7PKK0</accession>
<dbReference type="SUPFAM" id="SSF51569">
    <property type="entry name" value="Aldolase"/>
    <property type="match status" value="1"/>
</dbReference>
<dbReference type="AlphaFoldDB" id="A0A1N7PKK0"/>
<dbReference type="InterPro" id="IPR000891">
    <property type="entry name" value="PYR_CT"/>
</dbReference>
<keyword evidence="3 5" id="KW-0456">Lyase</keyword>
<comment type="similarity">
    <text evidence="1">Belongs to the HMG-CoA lyase family.</text>
</comment>
<evidence type="ECO:0000256" key="1">
    <source>
        <dbReference type="ARBA" id="ARBA00009405"/>
    </source>
</evidence>
<dbReference type="CDD" id="cd07938">
    <property type="entry name" value="DRE_TIM_HMGL"/>
    <property type="match status" value="1"/>
</dbReference>
<dbReference type="GO" id="GO:0004419">
    <property type="term" value="F:hydroxymethylglutaryl-CoA lyase activity"/>
    <property type="evidence" value="ECO:0007669"/>
    <property type="project" value="TreeGrafter"/>
</dbReference>
<reference evidence="6" key="1">
    <citation type="submission" date="2017-01" db="EMBL/GenBank/DDBJ databases">
        <authorList>
            <person name="Varghese N."/>
            <person name="Submissions S."/>
        </authorList>
    </citation>
    <scope>NUCLEOTIDE SEQUENCE [LARGE SCALE GENOMIC DNA]</scope>
    <source>
        <strain evidence="6">DSM 46698</strain>
    </source>
</reference>
<evidence type="ECO:0000313" key="5">
    <source>
        <dbReference type="EMBL" id="SIT11108.1"/>
    </source>
</evidence>
<keyword evidence="2" id="KW-0479">Metal-binding</keyword>
<dbReference type="GO" id="GO:0046872">
    <property type="term" value="F:metal ion binding"/>
    <property type="evidence" value="ECO:0007669"/>
    <property type="project" value="UniProtKB-KW"/>
</dbReference>
<gene>
    <name evidence="5" type="ORF">SAMN05421761_11732</name>
</gene>
<dbReference type="Pfam" id="PF00682">
    <property type="entry name" value="HMGL-like"/>
    <property type="match status" value="1"/>
</dbReference>
<dbReference type="PANTHER" id="PTHR42738">
    <property type="entry name" value="HYDROXYMETHYLGLUTARYL-COA LYASE"/>
    <property type="match status" value="1"/>
</dbReference>